<protein>
    <recommendedName>
        <fullName evidence="4">Scaffolding protein</fullName>
    </recommendedName>
</protein>
<dbReference type="Proteomes" id="UP000515377">
    <property type="component" value="Chromosome"/>
</dbReference>
<gene>
    <name evidence="2" type="ORF">H3V42_00175</name>
</gene>
<feature type="compositionally biased region" description="Basic and acidic residues" evidence="1">
    <location>
        <begin position="240"/>
        <end position="254"/>
    </location>
</feature>
<evidence type="ECO:0000256" key="1">
    <source>
        <dbReference type="SAM" id="MobiDB-lite"/>
    </source>
</evidence>
<reference evidence="2 3" key="1">
    <citation type="submission" date="2020-07" db="EMBL/GenBank/DDBJ databases">
        <title>Whole genome sequence of Sphingobium yanoikuyae A3.</title>
        <authorList>
            <person name="Han S.-S."/>
        </authorList>
    </citation>
    <scope>NUCLEOTIDE SEQUENCE [LARGE SCALE GENOMIC DNA]</scope>
    <source>
        <strain evidence="2 3">A3</strain>
    </source>
</reference>
<name>A0A9X7UBD6_SPHYA</name>
<feature type="compositionally biased region" description="Basic and acidic residues" evidence="1">
    <location>
        <begin position="50"/>
        <end position="68"/>
    </location>
</feature>
<proteinExistence type="predicted"/>
<dbReference type="AlphaFoldDB" id="A0A9X7UBD6"/>
<evidence type="ECO:0000313" key="3">
    <source>
        <dbReference type="Proteomes" id="UP000515377"/>
    </source>
</evidence>
<feature type="compositionally biased region" description="Acidic residues" evidence="1">
    <location>
        <begin position="84"/>
        <end position="98"/>
    </location>
</feature>
<dbReference type="EMBL" id="CP060122">
    <property type="protein sequence ID" value="QNG46139.1"/>
    <property type="molecule type" value="Genomic_DNA"/>
</dbReference>
<sequence>MDPDKLNDEELNLLTDEERAGLEDDDDGSEGDEGQDDGDDAGDDGDDAGDEGKGDDAGDAGEGDKGADAGDAGDDAGAGASDEGRDDGDDDDDDDDDTPSPRPSAERVDAADINSKIADIGIKRAALEKQLDDGEITGKEFATQLDKLNDEKADLSGKLTRQAEQDKAVEEAWYGDVRKFLAKNPEVNANQSRLASFDSVVRRVNGDPENASLSNRQQLKKAHAIWQEEMGIKPAAKAEPAPKPDTGKEGDKPAKPKPKAKPALPPTLHNLPAADIEVGDDGKYSYLDSLLEKGMTIEYEDALAKLPEAEQQDYLSRA</sequence>
<organism evidence="2 3">
    <name type="scientific">Sphingobium yanoikuyae</name>
    <name type="common">Sphingomonas yanoikuyae</name>
    <dbReference type="NCBI Taxonomy" id="13690"/>
    <lineage>
        <taxon>Bacteria</taxon>
        <taxon>Pseudomonadati</taxon>
        <taxon>Pseudomonadota</taxon>
        <taxon>Alphaproteobacteria</taxon>
        <taxon>Sphingomonadales</taxon>
        <taxon>Sphingomonadaceae</taxon>
        <taxon>Sphingobium</taxon>
    </lineage>
</organism>
<evidence type="ECO:0008006" key="4">
    <source>
        <dbReference type="Google" id="ProtNLM"/>
    </source>
</evidence>
<feature type="compositionally biased region" description="Acidic residues" evidence="1">
    <location>
        <begin position="23"/>
        <end position="49"/>
    </location>
</feature>
<feature type="region of interest" description="Disordered" evidence="1">
    <location>
        <begin position="205"/>
        <end position="279"/>
    </location>
</feature>
<accession>A0A9X7UBD6</accession>
<evidence type="ECO:0000313" key="2">
    <source>
        <dbReference type="EMBL" id="QNG46139.1"/>
    </source>
</evidence>
<feature type="region of interest" description="Disordered" evidence="1">
    <location>
        <begin position="1"/>
        <end position="112"/>
    </location>
</feature>